<dbReference type="RefSeq" id="WP_379796458.1">
    <property type="nucleotide sequence ID" value="NZ_JBHSFY010000003.1"/>
</dbReference>
<accession>A0ABV8ZA44</accession>
<reference evidence="2" key="1">
    <citation type="journal article" date="2019" name="Int. J. Syst. Evol. Microbiol.">
        <title>The Global Catalogue of Microorganisms (GCM) 10K type strain sequencing project: providing services to taxonomists for standard genome sequencing and annotation.</title>
        <authorList>
            <consortium name="The Broad Institute Genomics Platform"/>
            <consortium name="The Broad Institute Genome Sequencing Center for Infectious Disease"/>
            <person name="Wu L."/>
            <person name="Ma J."/>
        </authorList>
    </citation>
    <scope>NUCLEOTIDE SEQUENCE [LARGE SCALE GENOMIC DNA]</scope>
    <source>
        <strain evidence="2">NBRC 103627</strain>
    </source>
</reference>
<name>A0ABV8ZA44_9FLAO</name>
<keyword evidence="2" id="KW-1185">Reference proteome</keyword>
<comment type="caution">
    <text evidence="1">The sequence shown here is derived from an EMBL/GenBank/DDBJ whole genome shotgun (WGS) entry which is preliminary data.</text>
</comment>
<sequence length="142" mass="16796">MMNIKELRIGSIVVDKKDNSVIRISTISNEGYILGDNSKKAVYKILIEDLEPLDLDPKVLDQIIEQGVLLKMPRKKYIYYFPDKSTTYFLVFDNKAQNYFIGMIDLNLPEKHRRLTRPFYEYHKLQNSFNVIYDAELKRLNV</sequence>
<gene>
    <name evidence="1" type="ORF">ACFO3N_07360</name>
</gene>
<dbReference type="Proteomes" id="UP001596003">
    <property type="component" value="Unassembled WGS sequence"/>
</dbReference>
<evidence type="ECO:0000313" key="2">
    <source>
        <dbReference type="Proteomes" id="UP001596003"/>
    </source>
</evidence>
<dbReference type="EMBL" id="JBHSFY010000003">
    <property type="protein sequence ID" value="MFC4476876.1"/>
    <property type="molecule type" value="Genomic_DNA"/>
</dbReference>
<organism evidence="1 2">
    <name type="scientific">Flavobacterium chungangensis</name>
    <dbReference type="NCBI Taxonomy" id="2708132"/>
    <lineage>
        <taxon>Bacteria</taxon>
        <taxon>Pseudomonadati</taxon>
        <taxon>Bacteroidota</taxon>
        <taxon>Flavobacteriia</taxon>
        <taxon>Flavobacteriales</taxon>
        <taxon>Flavobacteriaceae</taxon>
        <taxon>Flavobacterium</taxon>
    </lineage>
</organism>
<protein>
    <submittedName>
        <fullName evidence="1">Uncharacterized protein</fullName>
    </submittedName>
</protein>
<evidence type="ECO:0000313" key="1">
    <source>
        <dbReference type="EMBL" id="MFC4476876.1"/>
    </source>
</evidence>
<proteinExistence type="predicted"/>